<dbReference type="InterPro" id="IPR012337">
    <property type="entry name" value="RNaseH-like_sf"/>
</dbReference>
<protein>
    <recommendedName>
        <fullName evidence="3">HAT C-terminal dimerisation domain-containing protein</fullName>
    </recommendedName>
</protein>
<dbReference type="AlphaFoldDB" id="A0A665UE46"/>
<accession>A0A665UE46</accession>
<sequence>PAKLQRHLETKHPTPVGKPCTETEELVLPAAVDMCREMIGEAAAKKLLTIPLSNDTVSHRIADMASDIQQQLIERVKSSPFSSLQLDESTDATNAALLLVLFAISGTVVCTKTYCFVESYQHELRLRNVSAALITTSVRMAWTGRTVSGKHHGVIRQILDRAPEAKWTHCFLHRESLAAKNMSPEFHGVMDVSVKTINFIKNNALKSRCFTKLCEDIEADHIQLLYHSEVRWLSRGLVLKRLLELRNEVFSFLTEKKSPLAHYYANTKFTAQLAYLCDIFTLLNQLNISLQGRASNMFVVADKVQAFKRKLSLWTKRAQEKRMDMFLLLSDLLENSPQVNISDSVSQHLSQLAEKFDDYFPEDPREGHKSVCSKLSLLKGNSLVDIASDGDLKMSLKQQPLTDFWAHLLPEHPKLAALKVLMPFPATYNSEVGFSTLGLKTKHRNKCEQAKPSVRLKLSSLEPDIQKLMCDKQHHSSH</sequence>
<dbReference type="Proteomes" id="UP000472264">
    <property type="component" value="Unassembled WGS sequence"/>
</dbReference>
<dbReference type="PANTHER" id="PTHR45913:SF19">
    <property type="entry name" value="LOW QUALITY PROTEIN: ZINC FINGER BED DOMAIN-CONTAINING PROTEIN 5-LIKE"/>
    <property type="match status" value="1"/>
</dbReference>
<reference evidence="1" key="1">
    <citation type="submission" date="2025-08" db="UniProtKB">
        <authorList>
            <consortium name="Ensembl"/>
        </authorList>
    </citation>
    <scope>IDENTIFICATION</scope>
</reference>
<dbReference type="PANTHER" id="PTHR45913">
    <property type="entry name" value="EPM2A-INTERACTING PROTEIN 1"/>
    <property type="match status" value="1"/>
</dbReference>
<reference evidence="1" key="2">
    <citation type="submission" date="2025-09" db="UniProtKB">
        <authorList>
            <consortium name="Ensembl"/>
        </authorList>
    </citation>
    <scope>IDENTIFICATION</scope>
</reference>
<proteinExistence type="predicted"/>
<evidence type="ECO:0000313" key="1">
    <source>
        <dbReference type="Ensembl" id="ENSENLP00000017670.1"/>
    </source>
</evidence>
<organism evidence="1 2">
    <name type="scientific">Echeneis naucrates</name>
    <name type="common">Live sharksucker</name>
    <dbReference type="NCBI Taxonomy" id="173247"/>
    <lineage>
        <taxon>Eukaryota</taxon>
        <taxon>Metazoa</taxon>
        <taxon>Chordata</taxon>
        <taxon>Craniata</taxon>
        <taxon>Vertebrata</taxon>
        <taxon>Euteleostomi</taxon>
        <taxon>Actinopterygii</taxon>
        <taxon>Neopterygii</taxon>
        <taxon>Teleostei</taxon>
        <taxon>Neoteleostei</taxon>
        <taxon>Acanthomorphata</taxon>
        <taxon>Carangaria</taxon>
        <taxon>Carangiformes</taxon>
        <taxon>Echeneidae</taxon>
        <taxon>Echeneis</taxon>
    </lineage>
</organism>
<evidence type="ECO:0008006" key="3">
    <source>
        <dbReference type="Google" id="ProtNLM"/>
    </source>
</evidence>
<evidence type="ECO:0000313" key="2">
    <source>
        <dbReference type="Proteomes" id="UP000472264"/>
    </source>
</evidence>
<name>A0A665UE46_ECHNA</name>
<keyword evidence="2" id="KW-1185">Reference proteome</keyword>
<dbReference type="Ensembl" id="ENSENLT00000018308.1">
    <property type="protein sequence ID" value="ENSENLP00000017670.1"/>
    <property type="gene ID" value="ENSENLG00000008090.1"/>
</dbReference>
<dbReference type="SUPFAM" id="SSF53098">
    <property type="entry name" value="Ribonuclease H-like"/>
    <property type="match status" value="1"/>
</dbReference>